<reference evidence="7" key="2">
    <citation type="submission" date="2022-09" db="EMBL/GenBank/DDBJ databases">
        <authorList>
            <person name="Sun Q."/>
            <person name="Ohkuma M."/>
        </authorList>
    </citation>
    <scope>NUCLEOTIDE SEQUENCE</scope>
    <source>
        <strain evidence="7">JCM 3093</strain>
    </source>
</reference>
<gene>
    <name evidence="7" type="ORF">GCM10010126_56360</name>
</gene>
<dbReference type="PANTHER" id="PTHR13789:SF318">
    <property type="entry name" value="GERANYLGERANYL DIPHOSPHATE REDUCTASE"/>
    <property type="match status" value="1"/>
</dbReference>
<dbReference type="EMBL" id="BMQD01000022">
    <property type="protein sequence ID" value="GGK89597.1"/>
    <property type="molecule type" value="Genomic_DNA"/>
</dbReference>
<protein>
    <submittedName>
        <fullName evidence="7">Salicylate hydroxylase</fullName>
    </submittedName>
</protein>
<evidence type="ECO:0000256" key="5">
    <source>
        <dbReference type="ARBA" id="ARBA00023033"/>
    </source>
</evidence>
<evidence type="ECO:0000259" key="6">
    <source>
        <dbReference type="Pfam" id="PF01494"/>
    </source>
</evidence>
<evidence type="ECO:0000256" key="3">
    <source>
        <dbReference type="ARBA" id="ARBA00022827"/>
    </source>
</evidence>
<keyword evidence="4" id="KW-0560">Oxidoreductase</keyword>
<evidence type="ECO:0000256" key="4">
    <source>
        <dbReference type="ARBA" id="ARBA00023002"/>
    </source>
</evidence>
<dbReference type="Pfam" id="PF01494">
    <property type="entry name" value="FAD_binding_3"/>
    <property type="match status" value="1"/>
</dbReference>
<dbReference type="Proteomes" id="UP000627984">
    <property type="component" value="Unassembled WGS sequence"/>
</dbReference>
<sequence length="383" mass="39581">MRVLVVGAGISGLAAARGLIAAGHEVTVLEQAPGLRLGGGAVTLWCNGTAILDGLGVGLEGEGQRLATLSLRTAGGRRVLEVDLEALAERFGSAARVIPRGSLITLLDGGLPAGTVRFGEQVADLRTDAGGVRVRTRAGREYGGDFLVGADGVHSRVRALLLGGGPAPLTGAATCQGLTPAPFDPGPVTTLMIGRRGDFGFMGAGDGLMQWFFDVPWPPGAPPWGRPLEMLRRRFAGWGPPVGRLLASLEDGDVEVFPHTRHKVPSRWGVGRCALLGDAAHGMPPVTAQGTNQALEDVAALVDRLNTVSDPAAVVGAYSAARRRRAALASAVASHSLAVSGPRTLLQSEHLMRVNGAVPPRLATRGFGRLLHALSGRTPAARG</sequence>
<evidence type="ECO:0000256" key="2">
    <source>
        <dbReference type="ARBA" id="ARBA00022630"/>
    </source>
</evidence>
<dbReference type="GO" id="GO:0004497">
    <property type="term" value="F:monooxygenase activity"/>
    <property type="evidence" value="ECO:0007669"/>
    <property type="project" value="UniProtKB-KW"/>
</dbReference>
<feature type="domain" description="FAD-binding" evidence="6">
    <location>
        <begin position="2"/>
        <end position="327"/>
    </location>
</feature>
<name>A0AA37BMB7_9ACTN</name>
<keyword evidence="5" id="KW-0503">Monooxygenase</keyword>
<evidence type="ECO:0000256" key="1">
    <source>
        <dbReference type="ARBA" id="ARBA00001974"/>
    </source>
</evidence>
<reference evidence="7" key="1">
    <citation type="journal article" date="2014" name="Int. J. Syst. Evol. Microbiol.">
        <title>Complete genome sequence of Corynebacterium casei LMG S-19264T (=DSM 44701T), isolated from a smear-ripened cheese.</title>
        <authorList>
            <consortium name="US DOE Joint Genome Institute (JGI-PGF)"/>
            <person name="Walter F."/>
            <person name="Albersmeier A."/>
            <person name="Kalinowski J."/>
            <person name="Ruckert C."/>
        </authorList>
    </citation>
    <scope>NUCLEOTIDE SEQUENCE</scope>
    <source>
        <strain evidence="7">JCM 3093</strain>
    </source>
</reference>
<organism evidence="7 8">
    <name type="scientific">Planomonospora parontospora</name>
    <dbReference type="NCBI Taxonomy" id="58119"/>
    <lineage>
        <taxon>Bacteria</taxon>
        <taxon>Bacillati</taxon>
        <taxon>Actinomycetota</taxon>
        <taxon>Actinomycetes</taxon>
        <taxon>Streptosporangiales</taxon>
        <taxon>Streptosporangiaceae</taxon>
        <taxon>Planomonospora</taxon>
    </lineage>
</organism>
<dbReference type="AlphaFoldDB" id="A0AA37BMB7"/>
<keyword evidence="2" id="KW-0285">Flavoprotein</keyword>
<dbReference type="PRINTS" id="PR00420">
    <property type="entry name" value="RNGMNOXGNASE"/>
</dbReference>
<evidence type="ECO:0000313" key="8">
    <source>
        <dbReference type="Proteomes" id="UP000627984"/>
    </source>
</evidence>
<accession>A0AA37BMB7</accession>
<dbReference type="InterPro" id="IPR050493">
    <property type="entry name" value="FAD-dep_Monooxygenase_BioMet"/>
</dbReference>
<dbReference type="InterPro" id="IPR036188">
    <property type="entry name" value="FAD/NAD-bd_sf"/>
</dbReference>
<proteinExistence type="predicted"/>
<dbReference type="SUPFAM" id="SSF51905">
    <property type="entry name" value="FAD/NAD(P)-binding domain"/>
    <property type="match status" value="1"/>
</dbReference>
<evidence type="ECO:0000313" key="7">
    <source>
        <dbReference type="EMBL" id="GGK89597.1"/>
    </source>
</evidence>
<dbReference type="Gene3D" id="3.50.50.60">
    <property type="entry name" value="FAD/NAD(P)-binding domain"/>
    <property type="match status" value="1"/>
</dbReference>
<keyword evidence="3" id="KW-0274">FAD</keyword>
<dbReference type="RefSeq" id="WP_191897444.1">
    <property type="nucleotide sequence ID" value="NZ_BMQD01000022.1"/>
</dbReference>
<dbReference type="PANTHER" id="PTHR13789">
    <property type="entry name" value="MONOOXYGENASE"/>
    <property type="match status" value="1"/>
</dbReference>
<comment type="caution">
    <text evidence="7">The sequence shown here is derived from an EMBL/GenBank/DDBJ whole genome shotgun (WGS) entry which is preliminary data.</text>
</comment>
<comment type="cofactor">
    <cofactor evidence="1">
        <name>FAD</name>
        <dbReference type="ChEBI" id="CHEBI:57692"/>
    </cofactor>
</comment>
<dbReference type="GO" id="GO:0071949">
    <property type="term" value="F:FAD binding"/>
    <property type="evidence" value="ECO:0007669"/>
    <property type="project" value="InterPro"/>
</dbReference>
<dbReference type="InterPro" id="IPR002938">
    <property type="entry name" value="FAD-bd"/>
</dbReference>